<feature type="compositionally biased region" description="Polar residues" evidence="1">
    <location>
        <begin position="82"/>
        <end position="94"/>
    </location>
</feature>
<organism evidence="2">
    <name type="scientific">Sesamum latifolium</name>
    <dbReference type="NCBI Taxonomy" id="2727402"/>
    <lineage>
        <taxon>Eukaryota</taxon>
        <taxon>Viridiplantae</taxon>
        <taxon>Streptophyta</taxon>
        <taxon>Embryophyta</taxon>
        <taxon>Tracheophyta</taxon>
        <taxon>Spermatophyta</taxon>
        <taxon>Magnoliopsida</taxon>
        <taxon>eudicotyledons</taxon>
        <taxon>Gunneridae</taxon>
        <taxon>Pentapetalae</taxon>
        <taxon>asterids</taxon>
        <taxon>lamiids</taxon>
        <taxon>Lamiales</taxon>
        <taxon>Pedaliaceae</taxon>
        <taxon>Sesamum</taxon>
    </lineage>
</organism>
<evidence type="ECO:0000256" key="1">
    <source>
        <dbReference type="SAM" id="MobiDB-lite"/>
    </source>
</evidence>
<sequence length="178" mass="20699">MAAYDDRLNKLTSLVEKIIIDKHHVKACGICTSSEHATNMCPTLQEPPTEHADAIGGFFGQQQRRYDPFFNTYNSGWKDHQNLSYGTQPQNFQRPQYKLPMPFPSSNPKQAQKRKPEKEIEIPQEQDDKSKEDHPNVLVTRPPFPKRFTKSKKEEEEKEIFETFRKVEVNIPLLDGIK</sequence>
<comment type="caution">
    <text evidence="2">The sequence shown here is derived from an EMBL/GenBank/DDBJ whole genome shotgun (WGS) entry which is preliminary data.</text>
</comment>
<dbReference type="EMBL" id="JACGWN010000010">
    <property type="protein sequence ID" value="KAL0427043.1"/>
    <property type="molecule type" value="Genomic_DNA"/>
</dbReference>
<evidence type="ECO:0000313" key="2">
    <source>
        <dbReference type="EMBL" id="KAL0427043.1"/>
    </source>
</evidence>
<feature type="compositionally biased region" description="Basic and acidic residues" evidence="1">
    <location>
        <begin position="114"/>
        <end position="135"/>
    </location>
</feature>
<proteinExistence type="predicted"/>
<dbReference type="AlphaFoldDB" id="A0AAW2VCX3"/>
<protein>
    <submittedName>
        <fullName evidence="2">Uncharacterized protein</fullName>
    </submittedName>
</protein>
<reference evidence="2" key="1">
    <citation type="submission" date="2020-06" db="EMBL/GenBank/DDBJ databases">
        <authorList>
            <person name="Li T."/>
            <person name="Hu X."/>
            <person name="Zhang T."/>
            <person name="Song X."/>
            <person name="Zhang H."/>
            <person name="Dai N."/>
            <person name="Sheng W."/>
            <person name="Hou X."/>
            <person name="Wei L."/>
        </authorList>
    </citation>
    <scope>NUCLEOTIDE SEQUENCE</scope>
    <source>
        <strain evidence="2">KEN1</strain>
        <tissue evidence="2">Leaf</tissue>
    </source>
</reference>
<accession>A0AAW2VCX3</accession>
<gene>
    <name evidence="2" type="ORF">Slati_2879100</name>
</gene>
<name>A0AAW2VCX3_9LAMI</name>
<feature type="region of interest" description="Disordered" evidence="1">
    <location>
        <begin position="81"/>
        <end position="155"/>
    </location>
</feature>
<reference evidence="2" key="2">
    <citation type="journal article" date="2024" name="Plant">
        <title>Genomic evolution and insights into agronomic trait innovations of Sesamum species.</title>
        <authorList>
            <person name="Miao H."/>
            <person name="Wang L."/>
            <person name="Qu L."/>
            <person name="Liu H."/>
            <person name="Sun Y."/>
            <person name="Le M."/>
            <person name="Wang Q."/>
            <person name="Wei S."/>
            <person name="Zheng Y."/>
            <person name="Lin W."/>
            <person name="Duan Y."/>
            <person name="Cao H."/>
            <person name="Xiong S."/>
            <person name="Wang X."/>
            <person name="Wei L."/>
            <person name="Li C."/>
            <person name="Ma Q."/>
            <person name="Ju M."/>
            <person name="Zhao R."/>
            <person name="Li G."/>
            <person name="Mu C."/>
            <person name="Tian Q."/>
            <person name="Mei H."/>
            <person name="Zhang T."/>
            <person name="Gao T."/>
            <person name="Zhang H."/>
        </authorList>
    </citation>
    <scope>NUCLEOTIDE SEQUENCE</scope>
    <source>
        <strain evidence="2">KEN1</strain>
    </source>
</reference>